<protein>
    <submittedName>
        <fullName evidence="1">Uncharacterized protein</fullName>
    </submittedName>
</protein>
<name>A0A815X462_ADIRI</name>
<feature type="non-terminal residue" evidence="1">
    <location>
        <position position="52"/>
    </location>
</feature>
<accession>A0A815X462</accession>
<dbReference type="EMBL" id="CAJNOJ010001574">
    <property type="protein sequence ID" value="CAF1553074.1"/>
    <property type="molecule type" value="Genomic_DNA"/>
</dbReference>
<evidence type="ECO:0000313" key="1">
    <source>
        <dbReference type="EMBL" id="CAF1553074.1"/>
    </source>
</evidence>
<reference evidence="1" key="1">
    <citation type="submission" date="2021-02" db="EMBL/GenBank/DDBJ databases">
        <authorList>
            <person name="Nowell W R."/>
        </authorList>
    </citation>
    <scope>NUCLEOTIDE SEQUENCE</scope>
</reference>
<dbReference type="AlphaFoldDB" id="A0A815X462"/>
<sequence length="52" mass="5984">MVMIPSKKIRNNQTSSVRRADSLHPRLWKTDILSAFAINEANQSSNFTYDET</sequence>
<proteinExistence type="predicted"/>
<organism evidence="1 2">
    <name type="scientific">Adineta ricciae</name>
    <name type="common">Rotifer</name>
    <dbReference type="NCBI Taxonomy" id="249248"/>
    <lineage>
        <taxon>Eukaryota</taxon>
        <taxon>Metazoa</taxon>
        <taxon>Spiralia</taxon>
        <taxon>Gnathifera</taxon>
        <taxon>Rotifera</taxon>
        <taxon>Eurotatoria</taxon>
        <taxon>Bdelloidea</taxon>
        <taxon>Adinetida</taxon>
        <taxon>Adinetidae</taxon>
        <taxon>Adineta</taxon>
    </lineage>
</organism>
<comment type="caution">
    <text evidence="1">The sequence shown here is derived from an EMBL/GenBank/DDBJ whole genome shotgun (WGS) entry which is preliminary data.</text>
</comment>
<evidence type="ECO:0000313" key="2">
    <source>
        <dbReference type="Proteomes" id="UP000663852"/>
    </source>
</evidence>
<gene>
    <name evidence="1" type="ORF">EDS130_LOCUS46139</name>
</gene>
<dbReference type="Proteomes" id="UP000663852">
    <property type="component" value="Unassembled WGS sequence"/>
</dbReference>